<dbReference type="EMBL" id="QRBE01000003">
    <property type="protein sequence ID" value="RDS82812.1"/>
    <property type="molecule type" value="Genomic_DNA"/>
</dbReference>
<proteinExistence type="predicted"/>
<sequence length="82" mass="9540">MCLTDKDIELQLGDLARTVPQLLKDNQGAEFWIQFLDLANAIRDRVSLDRYDWVTERIYEILSRYGISPPSRWILAAATWAI</sequence>
<dbReference type="Proteomes" id="UP000254258">
    <property type="component" value="Unassembled WGS sequence"/>
</dbReference>
<protein>
    <submittedName>
        <fullName evidence="1">Uncharacterized protein</fullName>
    </submittedName>
</protein>
<reference evidence="1 2" key="1">
    <citation type="submission" date="2018-07" db="EMBL/GenBank/DDBJ databases">
        <title>Dyella monticola sp. nov. and Dyella psychrodurans sp. nov. isolated from monsoon evergreen broad-leaved forest soil of Dinghu Mountain, China.</title>
        <authorList>
            <person name="Gao Z."/>
            <person name="Qiu L."/>
        </authorList>
    </citation>
    <scope>NUCLEOTIDE SEQUENCE [LARGE SCALE GENOMIC DNA]</scope>
    <source>
        <strain evidence="1 2">4G-K06</strain>
    </source>
</reference>
<name>A0A370X394_9GAMM</name>
<dbReference type="RefSeq" id="WP_115494723.1">
    <property type="nucleotide sequence ID" value="NZ_QRBE01000003.1"/>
</dbReference>
<keyword evidence="2" id="KW-1185">Reference proteome</keyword>
<comment type="caution">
    <text evidence="1">The sequence shown here is derived from an EMBL/GenBank/DDBJ whole genome shotgun (WGS) entry which is preliminary data.</text>
</comment>
<organism evidence="1 2">
    <name type="scientific">Dyella monticola</name>
    <dbReference type="NCBI Taxonomy" id="1927958"/>
    <lineage>
        <taxon>Bacteria</taxon>
        <taxon>Pseudomonadati</taxon>
        <taxon>Pseudomonadota</taxon>
        <taxon>Gammaproteobacteria</taxon>
        <taxon>Lysobacterales</taxon>
        <taxon>Rhodanobacteraceae</taxon>
        <taxon>Dyella</taxon>
    </lineage>
</organism>
<gene>
    <name evidence="1" type="ORF">DWU98_06585</name>
</gene>
<dbReference type="AlphaFoldDB" id="A0A370X394"/>
<evidence type="ECO:0000313" key="2">
    <source>
        <dbReference type="Proteomes" id="UP000254258"/>
    </source>
</evidence>
<dbReference type="OrthoDB" id="5959011at2"/>
<accession>A0A370X394</accession>
<evidence type="ECO:0000313" key="1">
    <source>
        <dbReference type="EMBL" id="RDS82812.1"/>
    </source>
</evidence>